<feature type="region of interest" description="Disordered" evidence="1">
    <location>
        <begin position="73"/>
        <end position="98"/>
    </location>
</feature>
<evidence type="ECO:0000313" key="3">
    <source>
        <dbReference type="EnsemblFungi" id="EJT75780"/>
    </source>
</evidence>
<dbReference type="RefSeq" id="XP_009221780.1">
    <property type="nucleotide sequence ID" value="XM_009223516.1"/>
</dbReference>
<dbReference type="EMBL" id="GL385397">
    <property type="protein sequence ID" value="EJT75780.1"/>
    <property type="molecule type" value="Genomic_DNA"/>
</dbReference>
<gene>
    <name evidence="3" type="primary">20346168</name>
    <name evidence="2" type="ORF">GGTG_05710</name>
</gene>
<sequence>MREQVVSGQPPDIRASEPGAAANLLDHGLLCPMGWDRVGDAAQLPRIDPKGRGDLARTLCFPVPSAERARATLSSFDATPEIPTPPSGPPRRWLQHAA</sequence>
<reference evidence="2" key="3">
    <citation type="submission" date="2010-09" db="EMBL/GenBank/DDBJ databases">
        <title>Annotation of Gaeumannomyces graminis var. tritici R3-111a-1.</title>
        <authorList>
            <consortium name="The Broad Institute Genome Sequencing Platform"/>
            <person name="Ma L.-J."/>
            <person name="Dead R."/>
            <person name="Young S.K."/>
            <person name="Zeng Q."/>
            <person name="Gargeya S."/>
            <person name="Fitzgerald M."/>
            <person name="Haas B."/>
            <person name="Abouelleil A."/>
            <person name="Alvarado L."/>
            <person name="Arachchi H.M."/>
            <person name="Berlin A."/>
            <person name="Brown A."/>
            <person name="Chapman S.B."/>
            <person name="Chen Z."/>
            <person name="Dunbar C."/>
            <person name="Freedman E."/>
            <person name="Gearin G."/>
            <person name="Gellesch M."/>
            <person name="Goldberg J."/>
            <person name="Griggs A."/>
            <person name="Gujja S."/>
            <person name="Heiman D."/>
            <person name="Howarth C."/>
            <person name="Larson L."/>
            <person name="Lui A."/>
            <person name="MacDonald P.J.P."/>
            <person name="Mehta T."/>
            <person name="Montmayeur A."/>
            <person name="Murphy C."/>
            <person name="Neiman D."/>
            <person name="Pearson M."/>
            <person name="Priest M."/>
            <person name="Roberts A."/>
            <person name="Saif S."/>
            <person name="Shea T."/>
            <person name="Shenoy N."/>
            <person name="Sisk P."/>
            <person name="Stolte C."/>
            <person name="Sykes S."/>
            <person name="Yandava C."/>
            <person name="Wortman J."/>
            <person name="Nusbaum C."/>
            <person name="Birren B."/>
        </authorList>
    </citation>
    <scope>NUCLEOTIDE SEQUENCE</scope>
    <source>
        <strain evidence="2">R3-111a-1</strain>
    </source>
</reference>
<reference evidence="3" key="5">
    <citation type="submission" date="2018-04" db="UniProtKB">
        <authorList>
            <consortium name="EnsemblFungi"/>
        </authorList>
    </citation>
    <scope>IDENTIFICATION</scope>
    <source>
        <strain evidence="3">R3-111a-1</strain>
    </source>
</reference>
<reference evidence="2" key="2">
    <citation type="submission" date="2010-07" db="EMBL/GenBank/DDBJ databases">
        <authorList>
            <consortium name="The Broad Institute Genome Sequencing Platform"/>
            <consortium name="Broad Institute Genome Sequencing Center for Infectious Disease"/>
            <person name="Ma L.-J."/>
            <person name="Dead R."/>
            <person name="Young S."/>
            <person name="Zeng Q."/>
            <person name="Koehrsen M."/>
            <person name="Alvarado L."/>
            <person name="Berlin A."/>
            <person name="Chapman S.B."/>
            <person name="Chen Z."/>
            <person name="Freedman E."/>
            <person name="Gellesch M."/>
            <person name="Goldberg J."/>
            <person name="Griggs A."/>
            <person name="Gujja S."/>
            <person name="Heilman E.R."/>
            <person name="Heiman D."/>
            <person name="Hepburn T."/>
            <person name="Howarth C."/>
            <person name="Jen D."/>
            <person name="Larson L."/>
            <person name="Mehta T."/>
            <person name="Neiman D."/>
            <person name="Pearson M."/>
            <person name="Roberts A."/>
            <person name="Saif S."/>
            <person name="Shea T."/>
            <person name="Shenoy N."/>
            <person name="Sisk P."/>
            <person name="Stolte C."/>
            <person name="Sykes S."/>
            <person name="Walk T."/>
            <person name="White J."/>
            <person name="Yandava C."/>
            <person name="Haas B."/>
            <person name="Nusbaum C."/>
            <person name="Birren B."/>
        </authorList>
    </citation>
    <scope>NUCLEOTIDE SEQUENCE</scope>
    <source>
        <strain evidence="2">R3-111a-1</strain>
    </source>
</reference>
<keyword evidence="4" id="KW-1185">Reference proteome</keyword>
<reference evidence="3" key="4">
    <citation type="journal article" date="2015" name="G3 (Bethesda)">
        <title>Genome sequences of three phytopathogenic species of the Magnaporthaceae family of fungi.</title>
        <authorList>
            <person name="Okagaki L.H."/>
            <person name="Nunes C.C."/>
            <person name="Sailsbery J."/>
            <person name="Clay B."/>
            <person name="Brown D."/>
            <person name="John T."/>
            <person name="Oh Y."/>
            <person name="Young N."/>
            <person name="Fitzgerald M."/>
            <person name="Haas B.J."/>
            <person name="Zeng Q."/>
            <person name="Young S."/>
            <person name="Adiconis X."/>
            <person name="Fan L."/>
            <person name="Levin J.Z."/>
            <person name="Mitchell T.K."/>
            <person name="Okubara P.A."/>
            <person name="Farman M.L."/>
            <person name="Kohn L.M."/>
            <person name="Birren B."/>
            <person name="Ma L.-J."/>
            <person name="Dean R.A."/>
        </authorList>
    </citation>
    <scope>NUCLEOTIDE SEQUENCE</scope>
    <source>
        <strain evidence="3">R3-111a-1</strain>
    </source>
</reference>
<dbReference type="VEuPathDB" id="FungiDB:GGTG_05710"/>
<dbReference type="HOGENOM" id="CLU_2333717_0_0_1"/>
<dbReference type="Proteomes" id="UP000006039">
    <property type="component" value="Unassembled WGS sequence"/>
</dbReference>
<proteinExistence type="predicted"/>
<evidence type="ECO:0000256" key="1">
    <source>
        <dbReference type="SAM" id="MobiDB-lite"/>
    </source>
</evidence>
<dbReference type="AlphaFoldDB" id="J3NWP8"/>
<dbReference type="EnsemblFungi" id="EJT75780">
    <property type="protein sequence ID" value="EJT75780"/>
    <property type="gene ID" value="GGTG_05710"/>
</dbReference>
<dbReference type="GeneID" id="20346168"/>
<protein>
    <submittedName>
        <fullName evidence="2 3">Uncharacterized protein</fullName>
    </submittedName>
</protein>
<evidence type="ECO:0000313" key="2">
    <source>
        <dbReference type="EMBL" id="EJT75780.1"/>
    </source>
</evidence>
<organism evidence="2">
    <name type="scientific">Gaeumannomyces tritici (strain R3-111a-1)</name>
    <name type="common">Wheat and barley take-all root rot fungus</name>
    <name type="synonym">Gaeumannomyces graminis var. tritici</name>
    <dbReference type="NCBI Taxonomy" id="644352"/>
    <lineage>
        <taxon>Eukaryota</taxon>
        <taxon>Fungi</taxon>
        <taxon>Dikarya</taxon>
        <taxon>Ascomycota</taxon>
        <taxon>Pezizomycotina</taxon>
        <taxon>Sordariomycetes</taxon>
        <taxon>Sordariomycetidae</taxon>
        <taxon>Magnaporthales</taxon>
        <taxon>Magnaporthaceae</taxon>
        <taxon>Gaeumannomyces</taxon>
    </lineage>
</organism>
<accession>J3NWP8</accession>
<evidence type="ECO:0000313" key="4">
    <source>
        <dbReference type="Proteomes" id="UP000006039"/>
    </source>
</evidence>
<name>J3NWP8_GAET3</name>
<reference evidence="4" key="1">
    <citation type="submission" date="2010-07" db="EMBL/GenBank/DDBJ databases">
        <title>The genome sequence of Gaeumannomyces graminis var. tritici strain R3-111a-1.</title>
        <authorList>
            <consortium name="The Broad Institute Genome Sequencing Platform"/>
            <person name="Ma L.-J."/>
            <person name="Dead R."/>
            <person name="Young S."/>
            <person name="Zeng Q."/>
            <person name="Koehrsen M."/>
            <person name="Alvarado L."/>
            <person name="Berlin A."/>
            <person name="Chapman S.B."/>
            <person name="Chen Z."/>
            <person name="Freedman E."/>
            <person name="Gellesch M."/>
            <person name="Goldberg J."/>
            <person name="Griggs A."/>
            <person name="Gujja S."/>
            <person name="Heilman E.R."/>
            <person name="Heiman D."/>
            <person name="Hepburn T."/>
            <person name="Howarth C."/>
            <person name="Jen D."/>
            <person name="Larson L."/>
            <person name="Mehta T."/>
            <person name="Neiman D."/>
            <person name="Pearson M."/>
            <person name="Roberts A."/>
            <person name="Saif S."/>
            <person name="Shea T."/>
            <person name="Shenoy N."/>
            <person name="Sisk P."/>
            <person name="Stolte C."/>
            <person name="Sykes S."/>
            <person name="Walk T."/>
            <person name="White J."/>
            <person name="Yandava C."/>
            <person name="Haas B."/>
            <person name="Nusbaum C."/>
            <person name="Birren B."/>
        </authorList>
    </citation>
    <scope>NUCLEOTIDE SEQUENCE [LARGE SCALE GENOMIC DNA]</scope>
    <source>
        <strain evidence="4">R3-111a-1</strain>
    </source>
</reference>